<keyword evidence="1" id="KW-0255">Endonuclease</keyword>
<evidence type="ECO:0000313" key="1">
    <source>
        <dbReference type="EMBL" id="ERT07056.1"/>
    </source>
</evidence>
<proteinExistence type="predicted"/>
<dbReference type="AlphaFoldDB" id="U7QKW0"/>
<gene>
    <name evidence="1" type="ORF">M595_2932</name>
</gene>
<reference evidence="1 2" key="1">
    <citation type="journal article" date="2013" name="Front. Microbiol.">
        <title>Comparative genomic analyses of the cyanobacterium, Lyngbya aestuarii BL J, a powerful hydrogen producer.</title>
        <authorList>
            <person name="Kothari A."/>
            <person name="Vaughn M."/>
            <person name="Garcia-Pichel F."/>
        </authorList>
    </citation>
    <scope>NUCLEOTIDE SEQUENCE [LARGE SCALE GENOMIC DNA]</scope>
    <source>
        <strain evidence="1 2">BL J</strain>
    </source>
</reference>
<dbReference type="EMBL" id="AUZM01000026">
    <property type="protein sequence ID" value="ERT07056.1"/>
    <property type="molecule type" value="Genomic_DNA"/>
</dbReference>
<accession>U7QKW0</accession>
<organism evidence="1 2">
    <name type="scientific">Lyngbya aestuarii BL J</name>
    <dbReference type="NCBI Taxonomy" id="1348334"/>
    <lineage>
        <taxon>Bacteria</taxon>
        <taxon>Bacillati</taxon>
        <taxon>Cyanobacteriota</taxon>
        <taxon>Cyanophyceae</taxon>
        <taxon>Oscillatoriophycideae</taxon>
        <taxon>Oscillatoriales</taxon>
        <taxon>Microcoleaceae</taxon>
        <taxon>Lyngbya</taxon>
    </lineage>
</organism>
<keyword evidence="1" id="KW-0378">Hydrolase</keyword>
<keyword evidence="2" id="KW-1185">Reference proteome</keyword>
<sequence length="280" mass="32625">MHRELARKNHNFSLDMSRLEKSRIYSSTIREIFFRYYEPGLNQFEFSREEIVDIGRNLGLSAKNCGDVIYSYRFRRPLPQEIRETQPPDLEWIIELAGRGVYRFSLERVNRIVPNMSLVEIKIPDSTPEIVEKYSSGDEQALLAKIRYNRLIDIFLGITAYSLQNHLRTTVREIGQIEIDEVYVGLNQRGSQFIVPVQAKSGSDQISVVQTKQDLAYCTEKFPELVCRPVSAQFIDNNLISIFELTISDSEVRIVEEKHYKLVTAQEISDMDLEHYRADY</sequence>
<comment type="caution">
    <text evidence="1">The sequence shown here is derived from an EMBL/GenBank/DDBJ whole genome shotgun (WGS) entry which is preliminary data.</text>
</comment>
<name>U7QKW0_9CYAN</name>
<dbReference type="Proteomes" id="UP000017127">
    <property type="component" value="Unassembled WGS sequence"/>
</dbReference>
<dbReference type="GO" id="GO:0004519">
    <property type="term" value="F:endonuclease activity"/>
    <property type="evidence" value="ECO:0007669"/>
    <property type="project" value="UniProtKB-KW"/>
</dbReference>
<keyword evidence="1" id="KW-0540">Nuclease</keyword>
<protein>
    <submittedName>
        <fullName evidence="1">Putative endonuclease</fullName>
    </submittedName>
</protein>
<evidence type="ECO:0000313" key="2">
    <source>
        <dbReference type="Proteomes" id="UP000017127"/>
    </source>
</evidence>